<dbReference type="SMART" id="SM00354">
    <property type="entry name" value="HTH_LACI"/>
    <property type="match status" value="1"/>
</dbReference>
<dbReference type="Gene3D" id="1.10.260.40">
    <property type="entry name" value="lambda repressor-like DNA-binding domains"/>
    <property type="match status" value="1"/>
</dbReference>
<keyword evidence="1" id="KW-0678">Repressor</keyword>
<dbReference type="InterPro" id="IPR010982">
    <property type="entry name" value="Lambda_DNA-bd_dom_sf"/>
</dbReference>
<accession>A0ABZ3C7J0</accession>
<dbReference type="PROSITE" id="PS50932">
    <property type="entry name" value="HTH_LACI_2"/>
    <property type="match status" value="1"/>
</dbReference>
<organism evidence="6 7">
    <name type="scientific">Propioniciclava soli</name>
    <dbReference type="NCBI Taxonomy" id="2775081"/>
    <lineage>
        <taxon>Bacteria</taxon>
        <taxon>Bacillati</taxon>
        <taxon>Actinomycetota</taxon>
        <taxon>Actinomycetes</taxon>
        <taxon>Propionibacteriales</taxon>
        <taxon>Propionibacteriaceae</taxon>
        <taxon>Propioniciclava</taxon>
    </lineage>
</organism>
<gene>
    <name evidence="6" type="ORF">PCC79_00405</name>
</gene>
<dbReference type="CDD" id="cd06288">
    <property type="entry name" value="PBP1_sucrose_transcription_regulator"/>
    <property type="match status" value="1"/>
</dbReference>
<dbReference type="PANTHER" id="PTHR30146:SF148">
    <property type="entry name" value="HTH-TYPE TRANSCRIPTIONAL REPRESSOR PURR-RELATED"/>
    <property type="match status" value="1"/>
</dbReference>
<dbReference type="Proteomes" id="UP001434337">
    <property type="component" value="Chromosome"/>
</dbReference>
<dbReference type="SUPFAM" id="SSF47413">
    <property type="entry name" value="lambda repressor-like DNA-binding domains"/>
    <property type="match status" value="1"/>
</dbReference>
<evidence type="ECO:0000313" key="6">
    <source>
        <dbReference type="EMBL" id="WZW98704.1"/>
    </source>
</evidence>
<name>A0ABZ3C7J0_9ACTN</name>
<dbReference type="Pfam" id="PF00356">
    <property type="entry name" value="LacI"/>
    <property type="match status" value="1"/>
</dbReference>
<keyword evidence="4" id="KW-0804">Transcription</keyword>
<evidence type="ECO:0000256" key="3">
    <source>
        <dbReference type="ARBA" id="ARBA00023125"/>
    </source>
</evidence>
<dbReference type="Pfam" id="PF13377">
    <property type="entry name" value="Peripla_BP_3"/>
    <property type="match status" value="1"/>
</dbReference>
<dbReference type="InterPro" id="IPR046335">
    <property type="entry name" value="LacI/GalR-like_sensor"/>
</dbReference>
<evidence type="ECO:0000259" key="5">
    <source>
        <dbReference type="PROSITE" id="PS50932"/>
    </source>
</evidence>
<proteinExistence type="predicted"/>
<feature type="domain" description="HTH lacI-type" evidence="5">
    <location>
        <begin position="4"/>
        <end position="59"/>
    </location>
</feature>
<evidence type="ECO:0000313" key="7">
    <source>
        <dbReference type="Proteomes" id="UP001434337"/>
    </source>
</evidence>
<evidence type="ECO:0000256" key="4">
    <source>
        <dbReference type="ARBA" id="ARBA00023163"/>
    </source>
</evidence>
<keyword evidence="7" id="KW-1185">Reference proteome</keyword>
<dbReference type="CDD" id="cd01392">
    <property type="entry name" value="HTH_LacI"/>
    <property type="match status" value="1"/>
</dbReference>
<dbReference type="GO" id="GO:0003677">
    <property type="term" value="F:DNA binding"/>
    <property type="evidence" value="ECO:0007669"/>
    <property type="project" value="UniProtKB-KW"/>
</dbReference>
<dbReference type="PANTHER" id="PTHR30146">
    <property type="entry name" value="LACI-RELATED TRANSCRIPTIONAL REPRESSOR"/>
    <property type="match status" value="1"/>
</dbReference>
<dbReference type="RefSeq" id="WP_342372681.1">
    <property type="nucleotide sequence ID" value="NZ_CP115965.1"/>
</dbReference>
<keyword evidence="2" id="KW-0805">Transcription regulation</keyword>
<evidence type="ECO:0000256" key="1">
    <source>
        <dbReference type="ARBA" id="ARBA00022491"/>
    </source>
</evidence>
<reference evidence="6 7" key="1">
    <citation type="journal article" date="2023" name="Environ Microbiome">
        <title>A coral-associated actinobacterium mitigates coral bleaching under heat stress.</title>
        <authorList>
            <person name="Li J."/>
            <person name="Zou Y."/>
            <person name="Li Q."/>
            <person name="Zhang J."/>
            <person name="Bourne D.G."/>
            <person name="Lyu Y."/>
            <person name="Liu C."/>
            <person name="Zhang S."/>
        </authorList>
    </citation>
    <scope>NUCLEOTIDE SEQUENCE [LARGE SCALE GENOMIC DNA]</scope>
    <source>
        <strain evidence="6 7">SCSIO 13291</strain>
    </source>
</reference>
<dbReference type="EMBL" id="CP115965">
    <property type="protein sequence ID" value="WZW98704.1"/>
    <property type="molecule type" value="Genomic_DNA"/>
</dbReference>
<dbReference type="Gene3D" id="3.40.50.2300">
    <property type="match status" value="2"/>
</dbReference>
<dbReference type="InterPro" id="IPR028082">
    <property type="entry name" value="Peripla_BP_I"/>
</dbReference>
<keyword evidence="3 6" id="KW-0238">DNA-binding</keyword>
<dbReference type="SUPFAM" id="SSF53822">
    <property type="entry name" value="Periplasmic binding protein-like I"/>
    <property type="match status" value="1"/>
</dbReference>
<evidence type="ECO:0000256" key="2">
    <source>
        <dbReference type="ARBA" id="ARBA00023015"/>
    </source>
</evidence>
<protein>
    <submittedName>
        <fullName evidence="6">LacI family DNA-binding transcriptional regulator</fullName>
    </submittedName>
</protein>
<sequence>MARVRLKDVAAACGVSPATVSLVLNEASDRIPATTIARVRAAADELGYTPNTVARSLRTRRTHTIGAVTDTLITTASSAPMVQGALDVAWRHDHLVLWLGTEDQPDHLRQAIASLVARQVDGFLVGAMYHRRLPFASLTQGIPTVGLNAVSDDPAAPCFVPDDFGAAHAAVRLLLDHGHRRIAHISEPHGDGLARQLRVDGFRAALSEAGLGEGRVLVPPHWHEGSGFAEELALRALDAPDRPTAIFAFNDIAAIGVYHAARRLGLSIPDDLSVVGFDDYVNVASELYPKLTTMALPHRRMGQLATEALLARLGVLDGEAPEGVTRVACPPVVRDSIAPPPRDR</sequence>
<dbReference type="InterPro" id="IPR000843">
    <property type="entry name" value="HTH_LacI"/>
</dbReference>